<dbReference type="Proteomes" id="UP000181997">
    <property type="component" value="Unassembled WGS sequence"/>
</dbReference>
<dbReference type="CDD" id="cd00761">
    <property type="entry name" value="Glyco_tranf_GTA_type"/>
    <property type="match status" value="1"/>
</dbReference>
<dbReference type="EMBL" id="FMAU01000004">
    <property type="protein sequence ID" value="SCC24537.1"/>
    <property type="molecule type" value="Genomic_DNA"/>
</dbReference>
<dbReference type="PANTHER" id="PTHR22916">
    <property type="entry name" value="GLYCOSYLTRANSFERASE"/>
    <property type="match status" value="1"/>
</dbReference>
<feature type="domain" description="Glycosyltransferase 2-like" evidence="2">
    <location>
        <begin position="42"/>
        <end position="169"/>
    </location>
</feature>
<dbReference type="InterPro" id="IPR001173">
    <property type="entry name" value="Glyco_trans_2-like"/>
</dbReference>
<sequence length="517" mass="60296">MTQLSGDFGNKARQIIGSKKFTVMNHPRSLMKKMLNKGKKITVVTAAYNAEKFIGKTIESVLNQSLGTDQIEYIIVDDCSTDQTAEVAASYASQHKNVTLITLHENTGSPGTPRNIGIELATTKYITFLDADDWLHPQGLEELYTILEETNDDYVVGKTIKVEKNGESVIGEFASIKERRSITPFDVPHFFYHMGPTARMVKRELLMEHDIRFPEMRFGEDKVFFSDIFFNADAVSTTVQPVYFVNRLEENQGSLTRTTDVLDKRRNDLEIIRYIKAKELPLHMEKTALTRLYEYDFLRTFDSNLFVNSKHKEDFFQLFREVLETTNDLRYPFLEEFKTPLFKAAAELFINGKLDDFTKLFKWHKKEKNKRYIIQDGMPFFEIPFLEDEYKQIRIPMLAISGEQQQEGENEYKQTFHVYGDYINEINEVVIRDRTRFNNELKCEVNLKGNEATFLVDVEKLDGLHDSLYTVFLRYNEYQLANIKVIPKNHITYKGRHFIFYTTKADNLGLSIKPVMR</sequence>
<dbReference type="RefSeq" id="WP_058299389.1">
    <property type="nucleotide sequence ID" value="NZ_FMAU01000004.1"/>
</dbReference>
<dbReference type="PANTHER" id="PTHR22916:SF3">
    <property type="entry name" value="UDP-GLCNAC:BETAGAL BETA-1,3-N-ACETYLGLUCOSAMINYLTRANSFERASE-LIKE PROTEIN 1"/>
    <property type="match status" value="1"/>
</dbReference>
<protein>
    <submittedName>
        <fullName evidence="3">Glycosyltransferase involved in cell wall bisynthesis</fullName>
    </submittedName>
</protein>
<reference evidence="4" key="1">
    <citation type="submission" date="2016-08" db="EMBL/GenBank/DDBJ databases">
        <authorList>
            <person name="Varghese N."/>
            <person name="Submissions Spin"/>
        </authorList>
    </citation>
    <scope>NUCLEOTIDE SEQUENCE [LARGE SCALE GENOMIC DNA]</scope>
    <source>
        <strain evidence="4">SGD-1123</strain>
    </source>
</reference>
<dbReference type="Pfam" id="PF00535">
    <property type="entry name" value="Glycos_transf_2"/>
    <property type="match status" value="1"/>
</dbReference>
<dbReference type="GO" id="GO:0016758">
    <property type="term" value="F:hexosyltransferase activity"/>
    <property type="evidence" value="ECO:0007669"/>
    <property type="project" value="UniProtKB-ARBA"/>
</dbReference>
<organism evidence="3 4">
    <name type="scientific">[Bacillus] enclensis</name>
    <dbReference type="NCBI Taxonomy" id="1402860"/>
    <lineage>
        <taxon>Bacteria</taxon>
        <taxon>Bacillati</taxon>
        <taxon>Bacillota</taxon>
        <taxon>Bacilli</taxon>
        <taxon>Bacillales</taxon>
        <taxon>Bacillaceae</taxon>
        <taxon>Rossellomorea</taxon>
    </lineage>
</organism>
<comment type="similarity">
    <text evidence="1">Belongs to the glycosyltransferase 2 family.</text>
</comment>
<dbReference type="OrthoDB" id="396512at2"/>
<dbReference type="AlphaFoldDB" id="A0A0V8HD32"/>
<evidence type="ECO:0000256" key="1">
    <source>
        <dbReference type="ARBA" id="ARBA00006739"/>
    </source>
</evidence>
<name>A0A0V8HD32_9BACI</name>
<dbReference type="SUPFAM" id="SSF53448">
    <property type="entry name" value="Nucleotide-diphospho-sugar transferases"/>
    <property type="match status" value="1"/>
</dbReference>
<evidence type="ECO:0000259" key="2">
    <source>
        <dbReference type="Pfam" id="PF00535"/>
    </source>
</evidence>
<gene>
    <name evidence="3" type="ORF">GA0061094_3412</name>
</gene>
<proteinExistence type="inferred from homology"/>
<accession>A0A0V8HD32</accession>
<keyword evidence="3" id="KW-0808">Transferase</keyword>
<evidence type="ECO:0000313" key="4">
    <source>
        <dbReference type="Proteomes" id="UP000181997"/>
    </source>
</evidence>
<dbReference type="Gene3D" id="3.90.550.10">
    <property type="entry name" value="Spore Coat Polysaccharide Biosynthesis Protein SpsA, Chain A"/>
    <property type="match status" value="1"/>
</dbReference>
<dbReference type="InterPro" id="IPR029044">
    <property type="entry name" value="Nucleotide-diphossugar_trans"/>
</dbReference>
<keyword evidence="4" id="KW-1185">Reference proteome</keyword>
<evidence type="ECO:0000313" key="3">
    <source>
        <dbReference type="EMBL" id="SCC24537.1"/>
    </source>
</evidence>